<evidence type="ECO:0008006" key="6">
    <source>
        <dbReference type="Google" id="ProtNLM"/>
    </source>
</evidence>
<dbReference type="PANTHER" id="PTHR19848">
    <property type="entry name" value="WD40 REPEAT PROTEIN"/>
    <property type="match status" value="1"/>
</dbReference>
<dbReference type="PANTHER" id="PTHR19848:SF8">
    <property type="entry name" value="F-BOX AND WD REPEAT DOMAIN CONTAINING 7"/>
    <property type="match status" value="1"/>
</dbReference>
<dbReference type="PROSITE" id="PS50082">
    <property type="entry name" value="WD_REPEATS_2"/>
    <property type="match status" value="8"/>
</dbReference>
<dbReference type="CDD" id="cd00200">
    <property type="entry name" value="WD40"/>
    <property type="match status" value="1"/>
</dbReference>
<dbReference type="Proteomes" id="UP000688137">
    <property type="component" value="Unassembled WGS sequence"/>
</dbReference>
<evidence type="ECO:0000256" key="2">
    <source>
        <dbReference type="ARBA" id="ARBA00022737"/>
    </source>
</evidence>
<evidence type="ECO:0000256" key="1">
    <source>
        <dbReference type="ARBA" id="ARBA00022574"/>
    </source>
</evidence>
<evidence type="ECO:0000313" key="4">
    <source>
        <dbReference type="EMBL" id="CAD8101505.1"/>
    </source>
</evidence>
<feature type="repeat" description="WD" evidence="3">
    <location>
        <begin position="697"/>
        <end position="738"/>
    </location>
</feature>
<organism evidence="4 5">
    <name type="scientific">Paramecium primaurelia</name>
    <dbReference type="NCBI Taxonomy" id="5886"/>
    <lineage>
        <taxon>Eukaryota</taxon>
        <taxon>Sar</taxon>
        <taxon>Alveolata</taxon>
        <taxon>Ciliophora</taxon>
        <taxon>Intramacronucleata</taxon>
        <taxon>Oligohymenophorea</taxon>
        <taxon>Peniculida</taxon>
        <taxon>Parameciidae</taxon>
        <taxon>Paramecium</taxon>
    </lineage>
</organism>
<feature type="repeat" description="WD" evidence="3">
    <location>
        <begin position="613"/>
        <end position="654"/>
    </location>
</feature>
<dbReference type="AlphaFoldDB" id="A0A8S1PEN1"/>
<keyword evidence="1 3" id="KW-0853">WD repeat</keyword>
<feature type="repeat" description="WD" evidence="3">
    <location>
        <begin position="571"/>
        <end position="612"/>
    </location>
</feature>
<dbReference type="InterPro" id="IPR001646">
    <property type="entry name" value="5peptide_repeat"/>
</dbReference>
<keyword evidence="5" id="KW-1185">Reference proteome</keyword>
<keyword evidence="2" id="KW-0677">Repeat</keyword>
<dbReference type="PROSITE" id="PS00678">
    <property type="entry name" value="WD_REPEATS_1"/>
    <property type="match status" value="6"/>
</dbReference>
<proteinExistence type="predicted"/>
<comment type="caution">
    <text evidence="4">The sequence shown here is derived from an EMBL/GenBank/DDBJ whole genome shotgun (WGS) entry which is preliminary data.</text>
</comment>
<dbReference type="Pfam" id="PF00805">
    <property type="entry name" value="Pentapeptide"/>
    <property type="match status" value="1"/>
</dbReference>
<feature type="repeat" description="WD" evidence="3">
    <location>
        <begin position="439"/>
        <end position="486"/>
    </location>
</feature>
<dbReference type="PROSITE" id="PS50294">
    <property type="entry name" value="WD_REPEATS_REGION"/>
    <property type="match status" value="7"/>
</dbReference>
<dbReference type="InterPro" id="IPR019775">
    <property type="entry name" value="WD40_repeat_CS"/>
</dbReference>
<gene>
    <name evidence="4" type="ORF">PPRIM_AZ9-3.1.T1150157</name>
</gene>
<evidence type="ECO:0000256" key="3">
    <source>
        <dbReference type="PROSITE-ProRule" id="PRU00221"/>
    </source>
</evidence>
<name>A0A8S1PEN1_PARPR</name>
<evidence type="ECO:0000313" key="5">
    <source>
        <dbReference type="Proteomes" id="UP000688137"/>
    </source>
</evidence>
<sequence>MHKVLTSNLQKCKRYFYRFRSIQMKGRVIEIHYQKQHIMNCTYHIRNPITFVCIAPHKCQCQRKLCAQCLYNHQVDIKNTIPIELFEEMAIKKLKDSKLEETSELTKYKMTFKSLLSKAESIMKEIWEELSQSIKQVYDWIELENQSFANLIKKSTNLAESSYTDLQLLVNIVVGTNLSDWIAQKNTYMKDLEETKNWWDHHIKGFIEKSKEGIQKSQTLINKIQTYVEEECEVYQMKENLFEILTSIQDIDESIYKKILEIIKQEQISDILKFLSKTNDQHFYDSFKNINENRKDVRQKIKKITNVLRNCQYHQFHKVDYSLEIHKNERQDIIKSIAQNKGIIEFLKFLVQLTSIDGKFIQCGSNALNFLVGMKVNIRNQAFENIKIQNTSLIGGSFARCNLSGSKFNNVDISGVNLNFAQLFNCQWKNLKIDEIPALDGHSSSVWSVSISPDGNKLASGGGSIYYGGDCSIRLWEIKTGQLIAKLDGHSKIVYSVCFSPDGTTLASGSRDKSIILWDIKTGQQKVKLDGHSNYVMSVCFSPDGNTLASGSLDKSICLWDVNTGQQKAKFDGHANTVYSVCFSPDGNTLASGSRDQSIRLWDVITGQQKLELEGHDGTVTSVCFSPDGKTLASGSYDKFIILWDVITGQQKAKLEGHTNDIYSVYFSSDGNTLASGSEDNSIRLWDIQIGRQKAKLDGHDNCINQVCISPEGNTLISGSNDNSIRIWEINTGQQILELEGHDGTAKSVCFSPDGNTLAYGSGDSCIRLWDVKTGQEIKSSDKNYKDILAQFKMPLQSSSLLSNVEPDRTILRICQNPQLEARGTLILQGEFMNHQGKDLKPLFKSKGSCFLEDLKQK</sequence>
<dbReference type="EMBL" id="CAJJDM010000118">
    <property type="protein sequence ID" value="CAD8101505.1"/>
    <property type="molecule type" value="Genomic_DNA"/>
</dbReference>
<dbReference type="SMART" id="SM00320">
    <property type="entry name" value="WD40"/>
    <property type="match status" value="8"/>
</dbReference>
<accession>A0A8S1PEN1</accession>
<dbReference type="InterPro" id="IPR001680">
    <property type="entry name" value="WD40_rpt"/>
</dbReference>
<protein>
    <recommendedName>
        <fullName evidence="6">WD-40 repeat protein</fullName>
    </recommendedName>
</protein>
<feature type="repeat" description="WD" evidence="3">
    <location>
        <begin position="487"/>
        <end position="528"/>
    </location>
</feature>
<feature type="repeat" description="WD" evidence="3">
    <location>
        <begin position="655"/>
        <end position="696"/>
    </location>
</feature>
<feature type="repeat" description="WD" evidence="3">
    <location>
        <begin position="529"/>
        <end position="570"/>
    </location>
</feature>
<feature type="repeat" description="WD" evidence="3">
    <location>
        <begin position="739"/>
        <end position="780"/>
    </location>
</feature>
<dbReference type="Pfam" id="PF00400">
    <property type="entry name" value="WD40"/>
    <property type="match status" value="8"/>
</dbReference>
<reference evidence="4" key="1">
    <citation type="submission" date="2021-01" db="EMBL/GenBank/DDBJ databases">
        <authorList>
            <consortium name="Genoscope - CEA"/>
            <person name="William W."/>
        </authorList>
    </citation>
    <scope>NUCLEOTIDE SEQUENCE</scope>
</reference>